<dbReference type="GO" id="GO:0004721">
    <property type="term" value="F:phosphoprotein phosphatase activity"/>
    <property type="evidence" value="ECO:0007669"/>
    <property type="project" value="InterPro"/>
</dbReference>
<dbReference type="PANTHER" id="PTHR31126:SF1">
    <property type="entry name" value="TYROSINE SPECIFIC PROTEIN PHOSPHATASES DOMAIN-CONTAINING PROTEIN"/>
    <property type="match status" value="1"/>
</dbReference>
<organism evidence="3 4">
    <name type="scientific">Cohnella zeiphila</name>
    <dbReference type="NCBI Taxonomy" id="2761120"/>
    <lineage>
        <taxon>Bacteria</taxon>
        <taxon>Bacillati</taxon>
        <taxon>Bacillota</taxon>
        <taxon>Bacilli</taxon>
        <taxon>Bacillales</taxon>
        <taxon>Paenibacillaceae</taxon>
        <taxon>Cohnella</taxon>
    </lineage>
</organism>
<comment type="caution">
    <text evidence="3">The sequence shown here is derived from an EMBL/GenBank/DDBJ whole genome shotgun (WGS) entry which is preliminary data.</text>
</comment>
<feature type="chain" id="PRO_5030809367" evidence="2">
    <location>
        <begin position="27"/>
        <end position="380"/>
    </location>
</feature>
<evidence type="ECO:0000313" key="4">
    <source>
        <dbReference type="Proteomes" id="UP000564644"/>
    </source>
</evidence>
<dbReference type="SUPFAM" id="SSF52799">
    <property type="entry name" value="(Phosphotyrosine protein) phosphatases II"/>
    <property type="match status" value="1"/>
</dbReference>
<dbReference type="InterPro" id="IPR026893">
    <property type="entry name" value="Tyr/Ser_Pase_IphP-type"/>
</dbReference>
<feature type="signal peptide" evidence="2">
    <location>
        <begin position="1"/>
        <end position="26"/>
    </location>
</feature>
<evidence type="ECO:0000313" key="3">
    <source>
        <dbReference type="EMBL" id="MBB6732413.1"/>
    </source>
</evidence>
<dbReference type="RefSeq" id="WP_185130085.1">
    <property type="nucleotide sequence ID" value="NZ_JACJVO010000020.1"/>
</dbReference>
<proteinExistence type="inferred from homology"/>
<accession>A0A7X0VXZ1</accession>
<dbReference type="EMBL" id="JACJVO010000020">
    <property type="protein sequence ID" value="MBB6732413.1"/>
    <property type="molecule type" value="Genomic_DNA"/>
</dbReference>
<dbReference type="PANTHER" id="PTHR31126">
    <property type="entry name" value="TYROSINE-PROTEIN PHOSPHATASE"/>
    <property type="match status" value="1"/>
</dbReference>
<comment type="similarity">
    <text evidence="1">Belongs to the protein-tyrosine phosphatase family.</text>
</comment>
<dbReference type="Pfam" id="PF13350">
    <property type="entry name" value="Y_phosphatase3"/>
    <property type="match status" value="1"/>
</dbReference>
<dbReference type="Gene3D" id="3.90.190.10">
    <property type="entry name" value="Protein tyrosine phosphatase superfamily"/>
    <property type="match status" value="1"/>
</dbReference>
<dbReference type="Proteomes" id="UP000564644">
    <property type="component" value="Unassembled WGS sequence"/>
</dbReference>
<dbReference type="AlphaFoldDB" id="A0A7X0VXZ1"/>
<keyword evidence="4" id="KW-1185">Reference proteome</keyword>
<evidence type="ECO:0000256" key="1">
    <source>
        <dbReference type="ARBA" id="ARBA00009580"/>
    </source>
</evidence>
<protein>
    <submittedName>
        <fullName evidence="3">Tyrosine-protein phosphatase</fullName>
    </submittedName>
</protein>
<evidence type="ECO:0000256" key="2">
    <source>
        <dbReference type="SAM" id="SignalP"/>
    </source>
</evidence>
<dbReference type="InterPro" id="IPR029021">
    <property type="entry name" value="Prot-tyrosine_phosphatase-like"/>
</dbReference>
<keyword evidence="2" id="KW-0732">Signal</keyword>
<sequence>MSWRRTVTLGAALLTVASPLAGTAAAAGKSAVQATAATAVRQGTFTDAGAERLADGRLVIRWHASADLGPAKVYWSADPEGHWQELARTYAKYNGYVTADPNPGGRVYFLIKGGNGAAVKTAERKLPLKGATNFRDLGGYRTADGKTVKWGKLFRSDELAGLTAADISYLQKSGLKTDVDYRTGSEVKSKPDPTIAGVKYVADPVFSDSDSAGGTDLISYLASGQFDKLGEPGDALIDGNKSMVDSPSAFGKLFDLILDSSTNALVQHCTAGKDRTGIGSALILLALGVPKETVVQDYLLSNVYRAEYNKAAVNAMVSQFKLTDPKAIEIVQALMDVRKEYIEAAFDEMDSKYGSIQGFLEKGLGLTAAEQAKLKRLYLE</sequence>
<reference evidence="3 4" key="1">
    <citation type="submission" date="2020-08" db="EMBL/GenBank/DDBJ databases">
        <title>Cohnella phylogeny.</title>
        <authorList>
            <person name="Dunlap C."/>
        </authorList>
    </citation>
    <scope>NUCLEOTIDE SEQUENCE [LARGE SCALE GENOMIC DNA]</scope>
    <source>
        <strain evidence="3 4">CBP 2801</strain>
    </source>
</reference>
<name>A0A7X0VXZ1_9BACL</name>
<gene>
    <name evidence="3" type="ORF">H7C18_15945</name>
</gene>